<dbReference type="EMBL" id="JBHUON010000035">
    <property type="protein sequence ID" value="MFD2866768.1"/>
    <property type="molecule type" value="Genomic_DNA"/>
</dbReference>
<dbReference type="RefSeq" id="WP_377130414.1">
    <property type="nucleotide sequence ID" value="NZ_JBHUON010000035.1"/>
</dbReference>
<evidence type="ECO:0000313" key="2">
    <source>
        <dbReference type="EMBL" id="MFD2866768.1"/>
    </source>
</evidence>
<dbReference type="Pfam" id="PF21956">
    <property type="entry name" value="DUF6922"/>
    <property type="match status" value="1"/>
</dbReference>
<sequence length="93" mass="11199">MTVKPSLLWEYDLTNFDYQAMRLVVVQRVIERGWPDDFYAIFNLYGEDGVYQATKEIAYLNPIDMNFVHVVFGIHLEELKCYHNKDRPRHWKS</sequence>
<comment type="caution">
    <text evidence="2">The sequence shown here is derived from an EMBL/GenBank/DDBJ whole genome shotgun (WGS) entry which is preliminary data.</text>
</comment>
<proteinExistence type="predicted"/>
<evidence type="ECO:0000259" key="1">
    <source>
        <dbReference type="Pfam" id="PF21956"/>
    </source>
</evidence>
<name>A0ABW5XUX2_9SPHI</name>
<feature type="domain" description="DUF6922" evidence="1">
    <location>
        <begin position="5"/>
        <end position="52"/>
    </location>
</feature>
<keyword evidence="3" id="KW-1185">Reference proteome</keyword>
<protein>
    <submittedName>
        <fullName evidence="2">DUF6922 domain-containing protein</fullName>
    </submittedName>
</protein>
<accession>A0ABW5XUX2</accession>
<dbReference type="InterPro" id="IPR053830">
    <property type="entry name" value="DUF6922"/>
</dbReference>
<organism evidence="2 3">
    <name type="scientific">Mucilaginibacter antarcticus</name>
    <dbReference type="NCBI Taxonomy" id="1855725"/>
    <lineage>
        <taxon>Bacteria</taxon>
        <taxon>Pseudomonadati</taxon>
        <taxon>Bacteroidota</taxon>
        <taxon>Sphingobacteriia</taxon>
        <taxon>Sphingobacteriales</taxon>
        <taxon>Sphingobacteriaceae</taxon>
        <taxon>Mucilaginibacter</taxon>
    </lineage>
</organism>
<gene>
    <name evidence="2" type="ORF">ACFSYC_18880</name>
</gene>
<reference evidence="3" key="1">
    <citation type="journal article" date="2019" name="Int. J. Syst. Evol. Microbiol.">
        <title>The Global Catalogue of Microorganisms (GCM) 10K type strain sequencing project: providing services to taxonomists for standard genome sequencing and annotation.</title>
        <authorList>
            <consortium name="The Broad Institute Genomics Platform"/>
            <consortium name="The Broad Institute Genome Sequencing Center for Infectious Disease"/>
            <person name="Wu L."/>
            <person name="Ma J."/>
        </authorList>
    </citation>
    <scope>NUCLEOTIDE SEQUENCE [LARGE SCALE GENOMIC DNA]</scope>
    <source>
        <strain evidence="3">KCTC 52232</strain>
    </source>
</reference>
<dbReference type="Proteomes" id="UP001597601">
    <property type="component" value="Unassembled WGS sequence"/>
</dbReference>
<evidence type="ECO:0000313" key="3">
    <source>
        <dbReference type="Proteomes" id="UP001597601"/>
    </source>
</evidence>